<dbReference type="GO" id="GO:0003824">
    <property type="term" value="F:catalytic activity"/>
    <property type="evidence" value="ECO:0007669"/>
    <property type="project" value="UniProtKB-ARBA"/>
</dbReference>
<dbReference type="Pfam" id="PF11845">
    <property type="entry name" value="Tll0287-like"/>
    <property type="match status" value="1"/>
</dbReference>
<dbReference type="InterPro" id="IPR001610">
    <property type="entry name" value="PAC"/>
</dbReference>
<organism evidence="7 8">
    <name type="scientific">Thiorhodococcus minor</name>
    <dbReference type="NCBI Taxonomy" id="57489"/>
    <lineage>
        <taxon>Bacteria</taxon>
        <taxon>Pseudomonadati</taxon>
        <taxon>Pseudomonadota</taxon>
        <taxon>Gammaproteobacteria</taxon>
        <taxon>Chromatiales</taxon>
        <taxon>Chromatiaceae</taxon>
        <taxon>Thiorhodococcus</taxon>
    </lineage>
</organism>
<dbReference type="Pfam" id="PF13185">
    <property type="entry name" value="GAF_2"/>
    <property type="match status" value="1"/>
</dbReference>
<dbReference type="AlphaFoldDB" id="A0A6M0JYN0"/>
<dbReference type="Gene3D" id="3.30.450.40">
    <property type="match status" value="1"/>
</dbReference>
<dbReference type="SMART" id="SM00086">
    <property type="entry name" value="PAC"/>
    <property type="match status" value="3"/>
</dbReference>
<dbReference type="FunFam" id="3.30.70.270:FF:000001">
    <property type="entry name" value="Diguanylate cyclase domain protein"/>
    <property type="match status" value="1"/>
</dbReference>
<dbReference type="SUPFAM" id="SSF55073">
    <property type="entry name" value="Nucleotide cyclase"/>
    <property type="match status" value="1"/>
</dbReference>
<evidence type="ECO:0000259" key="4">
    <source>
        <dbReference type="PROSITE" id="PS50113"/>
    </source>
</evidence>
<dbReference type="SMART" id="SM00091">
    <property type="entry name" value="PAS"/>
    <property type="match status" value="3"/>
</dbReference>
<dbReference type="PROSITE" id="PS50887">
    <property type="entry name" value="GGDEF"/>
    <property type="match status" value="1"/>
</dbReference>
<dbReference type="Pfam" id="PF00989">
    <property type="entry name" value="PAS"/>
    <property type="match status" value="2"/>
</dbReference>
<dbReference type="Pfam" id="PF08448">
    <property type="entry name" value="PAS_4"/>
    <property type="match status" value="1"/>
</dbReference>
<dbReference type="Gene3D" id="6.10.340.10">
    <property type="match status" value="1"/>
</dbReference>
<comment type="cofactor">
    <cofactor evidence="1">
        <name>Mg(2+)</name>
        <dbReference type="ChEBI" id="CHEBI:18420"/>
    </cofactor>
</comment>
<feature type="domain" description="HAMP" evidence="5">
    <location>
        <begin position="252"/>
        <end position="304"/>
    </location>
</feature>
<comment type="caution">
    <text evidence="7">The sequence shown here is derived from an EMBL/GenBank/DDBJ whole genome shotgun (WGS) entry which is preliminary data.</text>
</comment>
<evidence type="ECO:0000313" key="8">
    <source>
        <dbReference type="Proteomes" id="UP000483379"/>
    </source>
</evidence>
<dbReference type="InterPro" id="IPR000700">
    <property type="entry name" value="PAS-assoc_C"/>
</dbReference>
<dbReference type="InterPro" id="IPR000160">
    <property type="entry name" value="GGDEF_dom"/>
</dbReference>
<dbReference type="NCBIfam" id="TIGR00254">
    <property type="entry name" value="GGDEF"/>
    <property type="match status" value="1"/>
</dbReference>
<accession>A0A6M0JYN0</accession>
<feature type="domain" description="PAC" evidence="4">
    <location>
        <begin position="381"/>
        <end position="433"/>
    </location>
</feature>
<dbReference type="CDD" id="cd01949">
    <property type="entry name" value="GGDEF"/>
    <property type="match status" value="1"/>
</dbReference>
<dbReference type="SUPFAM" id="SSF55785">
    <property type="entry name" value="PYP-like sensor domain (PAS domain)"/>
    <property type="match status" value="3"/>
</dbReference>
<evidence type="ECO:0000259" key="5">
    <source>
        <dbReference type="PROSITE" id="PS50885"/>
    </source>
</evidence>
<dbReference type="InterPro" id="IPR052155">
    <property type="entry name" value="Biofilm_reg_signaling"/>
</dbReference>
<feature type="domain" description="PAC" evidence="4">
    <location>
        <begin position="794"/>
        <end position="846"/>
    </location>
</feature>
<evidence type="ECO:0000313" key="7">
    <source>
        <dbReference type="EMBL" id="NEV62618.1"/>
    </source>
</evidence>
<dbReference type="InterPro" id="IPR029016">
    <property type="entry name" value="GAF-like_dom_sf"/>
</dbReference>
<keyword evidence="2" id="KW-0812">Transmembrane</keyword>
<feature type="domain" description="PAS" evidence="3">
    <location>
        <begin position="434"/>
        <end position="489"/>
    </location>
</feature>
<dbReference type="GO" id="GO:0006355">
    <property type="term" value="P:regulation of DNA-templated transcription"/>
    <property type="evidence" value="ECO:0007669"/>
    <property type="project" value="InterPro"/>
</dbReference>
<feature type="domain" description="GGDEF" evidence="6">
    <location>
        <begin position="878"/>
        <end position="1012"/>
    </location>
</feature>
<dbReference type="InterPro" id="IPR029787">
    <property type="entry name" value="Nucleotide_cyclase"/>
</dbReference>
<keyword evidence="2" id="KW-1133">Transmembrane helix</keyword>
<dbReference type="InterPro" id="IPR035965">
    <property type="entry name" value="PAS-like_dom_sf"/>
</dbReference>
<dbReference type="Proteomes" id="UP000483379">
    <property type="component" value="Unassembled WGS sequence"/>
</dbReference>
<reference evidence="7 8" key="1">
    <citation type="submission" date="2020-02" db="EMBL/GenBank/DDBJ databases">
        <title>Genome sequences of Thiorhodococcus mannitoliphagus and Thiorhodococcus minor, purple sulfur photosynthetic bacteria in the gammaproteobacterial family, Chromatiaceae.</title>
        <authorList>
            <person name="Aviles F.A."/>
            <person name="Meyer T.E."/>
            <person name="Kyndt J.A."/>
        </authorList>
    </citation>
    <scope>NUCLEOTIDE SEQUENCE [LARGE SCALE GENOMIC DNA]</scope>
    <source>
        <strain evidence="7 8">DSM 11518</strain>
    </source>
</reference>
<proteinExistence type="predicted"/>
<dbReference type="InterPro" id="IPR003660">
    <property type="entry name" value="HAMP_dom"/>
</dbReference>
<dbReference type="Pfam" id="PF00990">
    <property type="entry name" value="GGDEF"/>
    <property type="match status" value="1"/>
</dbReference>
<dbReference type="SMART" id="SM00267">
    <property type="entry name" value="GGDEF"/>
    <property type="match status" value="1"/>
</dbReference>
<dbReference type="CDD" id="cd06225">
    <property type="entry name" value="HAMP"/>
    <property type="match status" value="1"/>
</dbReference>
<evidence type="ECO:0000256" key="2">
    <source>
        <dbReference type="SAM" id="Phobius"/>
    </source>
</evidence>
<gene>
    <name evidence="7" type="ORF">G3446_12070</name>
</gene>
<evidence type="ECO:0000259" key="6">
    <source>
        <dbReference type="PROSITE" id="PS50887"/>
    </source>
</evidence>
<keyword evidence="2" id="KW-0472">Membrane</keyword>
<feature type="domain" description="PAC" evidence="4">
    <location>
        <begin position="505"/>
        <end position="557"/>
    </location>
</feature>
<dbReference type="NCBIfam" id="TIGR00229">
    <property type="entry name" value="sensory_box"/>
    <property type="match status" value="3"/>
</dbReference>
<dbReference type="PANTHER" id="PTHR44757">
    <property type="entry name" value="DIGUANYLATE CYCLASE DGCP"/>
    <property type="match status" value="1"/>
</dbReference>
<evidence type="ECO:0000256" key="1">
    <source>
        <dbReference type="ARBA" id="ARBA00001946"/>
    </source>
</evidence>
<dbReference type="RefSeq" id="WP_164453087.1">
    <property type="nucleotide sequence ID" value="NZ_JAAIJQ010000031.1"/>
</dbReference>
<dbReference type="InterPro" id="IPR003018">
    <property type="entry name" value="GAF"/>
</dbReference>
<dbReference type="Gene3D" id="3.30.450.20">
    <property type="entry name" value="PAS domain"/>
    <property type="match status" value="3"/>
</dbReference>
<name>A0A6M0JYN0_9GAMM</name>
<feature type="transmembrane region" description="Helical" evidence="2">
    <location>
        <begin position="29"/>
        <end position="47"/>
    </location>
</feature>
<keyword evidence="8" id="KW-1185">Reference proteome</keyword>
<dbReference type="PROSITE" id="PS50112">
    <property type="entry name" value="PAS"/>
    <property type="match status" value="2"/>
</dbReference>
<dbReference type="Gene3D" id="3.30.70.270">
    <property type="match status" value="1"/>
</dbReference>
<dbReference type="PROSITE" id="PS50885">
    <property type="entry name" value="HAMP"/>
    <property type="match status" value="1"/>
</dbReference>
<feature type="domain" description="PAS" evidence="3">
    <location>
        <begin position="722"/>
        <end position="792"/>
    </location>
</feature>
<dbReference type="InterPro" id="IPR000014">
    <property type="entry name" value="PAS"/>
</dbReference>
<dbReference type="GO" id="GO:0007165">
    <property type="term" value="P:signal transduction"/>
    <property type="evidence" value="ECO:0007669"/>
    <property type="project" value="InterPro"/>
</dbReference>
<protein>
    <submittedName>
        <fullName evidence="7">PAS domain S-box protein</fullName>
    </submittedName>
</protein>
<dbReference type="PANTHER" id="PTHR44757:SF2">
    <property type="entry name" value="BIOFILM ARCHITECTURE MAINTENANCE PROTEIN MBAA"/>
    <property type="match status" value="1"/>
</dbReference>
<dbReference type="SUPFAM" id="SSF55781">
    <property type="entry name" value="GAF domain-like"/>
    <property type="match status" value="1"/>
</dbReference>
<dbReference type="SUPFAM" id="SSF158472">
    <property type="entry name" value="HAMP domain-like"/>
    <property type="match status" value="1"/>
</dbReference>
<dbReference type="InterPro" id="IPR013656">
    <property type="entry name" value="PAS_4"/>
</dbReference>
<dbReference type="Pfam" id="PF00672">
    <property type="entry name" value="HAMP"/>
    <property type="match status" value="1"/>
</dbReference>
<dbReference type="CDD" id="cd00130">
    <property type="entry name" value="PAS"/>
    <property type="match status" value="3"/>
</dbReference>
<dbReference type="EMBL" id="JAAIJQ010000031">
    <property type="protein sequence ID" value="NEV62618.1"/>
    <property type="molecule type" value="Genomic_DNA"/>
</dbReference>
<dbReference type="InterPro" id="IPR021796">
    <property type="entry name" value="Tll0287-like_dom"/>
</dbReference>
<sequence>MAPTDNQKTPQGSDATSRHRVASGLQLKLWLGVGLAVSTAFAALLVYQYRSARESALQHLLQEVRVVQEVLSISGQLTHQVMLDAGLPVTDQTLDLLPVHAFARIAKALDARRPGALRITLVLTKHQDPSERQDPMDAEAINFFVANPVARERIAQSIDAEGHGVLAYTQPVWTQGYCLGCHGEGARLPKTLRERRPPAFGYRAGELFGILSFRLPIEQLRQETLALFWHSLGAPLSVFATLFLVGGALLQRVVIGRIRNIQGATQSLAAGDYQARLEVGGQDELSDLAQAFNQMADKIAARDQRLSESEERLRLFVDHAPVALAMLDRDMRYLACSKRWLSDYGIAEPSLVGRSHDEVFPKVPQRWRQAYRRGLAGEVVKSMQDAVSQLDGSLRWVRWEVRPWHTADCAVGGIVVFTEDITERKRAEEALKQANGHNRALLEASLDPLVVIDGEGHISDVNGATEQATGMPREDLIGADFADYFSDPEQARAGCRAAFEEGEVRDYALELKHRDGTTTPVLYNARVYRDPGGAVEQVFAAARDVTAIKRLTGMLEARLRLLNNAEQWSLEEILRATLDEAAELTNSAIGFYHFLERDQETLALQTWSTRTLTEFCRAEGSGLHYALSEAGVWADCVRERRPIVHNDYPRLPHRSGLPEGHADVKRELVVPVTRDDRIVAILGVGNKPRDYGDRDLEIVATFADLAWDIVERKRTESALRASEASYRRIVETATEGIWSVDAENRTTFVNARMAEMLGLSADAMIGRPLEDFLFEEDKAAHRARNQAAQTGDGRQYEVRLRHRDGSELWVLVASARIASSEQAGGGSFAMLTDISLLKEQQKRLERMAHFDTLTGLPNRAMLADRLHIGMAQARRNGTLLAVCYLDLDDFKPVNDTYGHAVGDRLLIAVAERLSGSLREVDTAARLGGDELVVLLGDMARHEQCLQSVQRMSDTLAAPYEIAEAGALQVSVSIGVTLYPLDASDADTLLRHADRAMYQAKQAGRNCMRLFEAEARREPSPPADSA</sequence>
<dbReference type="PROSITE" id="PS50113">
    <property type="entry name" value="PAC"/>
    <property type="match status" value="3"/>
</dbReference>
<dbReference type="SMART" id="SM00065">
    <property type="entry name" value="GAF"/>
    <property type="match status" value="1"/>
</dbReference>
<dbReference type="SMART" id="SM00304">
    <property type="entry name" value="HAMP"/>
    <property type="match status" value="1"/>
</dbReference>
<dbReference type="InterPro" id="IPR043128">
    <property type="entry name" value="Rev_trsase/Diguanyl_cyclase"/>
</dbReference>
<dbReference type="InterPro" id="IPR013767">
    <property type="entry name" value="PAS_fold"/>
</dbReference>
<feature type="transmembrane region" description="Helical" evidence="2">
    <location>
        <begin position="229"/>
        <end position="250"/>
    </location>
</feature>
<dbReference type="GO" id="GO:0016020">
    <property type="term" value="C:membrane"/>
    <property type="evidence" value="ECO:0007669"/>
    <property type="project" value="InterPro"/>
</dbReference>
<evidence type="ECO:0000259" key="3">
    <source>
        <dbReference type="PROSITE" id="PS50112"/>
    </source>
</evidence>